<proteinExistence type="predicted"/>
<organism evidence="2 3">
    <name type="scientific">Rhodobacter capsulatus (strain ATCC BAA-309 / NBRC 16581 / SB1003)</name>
    <dbReference type="NCBI Taxonomy" id="272942"/>
    <lineage>
        <taxon>Bacteria</taxon>
        <taxon>Pseudomonadati</taxon>
        <taxon>Pseudomonadota</taxon>
        <taxon>Alphaproteobacteria</taxon>
        <taxon>Rhodobacterales</taxon>
        <taxon>Rhodobacter group</taxon>
        <taxon>Rhodobacter</taxon>
    </lineage>
</organism>
<evidence type="ECO:0000256" key="1">
    <source>
        <dbReference type="SAM" id="MobiDB-lite"/>
    </source>
</evidence>
<dbReference type="HOGENOM" id="CLU_2809581_0_0_5"/>
<sequence>MSKSKTTPAPSVQPYPDRGGSFVLDEGSMTLTPVPKPGETADDTPVQGPVETDVETGPEPTPEQEPQ</sequence>
<accession>D5APS3</accession>
<dbReference type="KEGG" id="rcp:RCAP_rcc02915"/>
<reference evidence="2 3" key="2">
    <citation type="journal article" date="2010" name="J. Bacteriol.">
        <title>Complete genome sequence of the photosynthetic purple nonsulfur bacterium Rhodobacter capsulatus SB 1003.</title>
        <authorList>
            <person name="Strnad H."/>
            <person name="Lapidus A."/>
            <person name="Paces J."/>
            <person name="Ulbrich P."/>
            <person name="Vlcek C."/>
            <person name="Paces V."/>
            <person name="Haselkorn R."/>
        </authorList>
    </citation>
    <scope>NUCLEOTIDE SEQUENCE [LARGE SCALE GENOMIC DNA]</scope>
    <source>
        <strain evidence="3">ATCC BAA-309 / NBRC 16581 / SB1003</strain>
    </source>
</reference>
<evidence type="ECO:0000313" key="3">
    <source>
        <dbReference type="Proteomes" id="UP000002361"/>
    </source>
</evidence>
<feature type="region of interest" description="Disordered" evidence="1">
    <location>
        <begin position="1"/>
        <end position="67"/>
    </location>
</feature>
<dbReference type="EMBL" id="CP001312">
    <property type="protein sequence ID" value="ADE86642.1"/>
    <property type="molecule type" value="Genomic_DNA"/>
</dbReference>
<name>D5APS3_RHOCB</name>
<dbReference type="AlphaFoldDB" id="D5APS3"/>
<evidence type="ECO:0000313" key="2">
    <source>
        <dbReference type="EMBL" id="ADE86642.1"/>
    </source>
</evidence>
<dbReference type="STRING" id="272942.RCAP_rcc02915"/>
<gene>
    <name evidence="2" type="ordered locus">RCAP_rcc02915</name>
</gene>
<keyword evidence="3" id="KW-1185">Reference proteome</keyword>
<dbReference type="Proteomes" id="UP000002361">
    <property type="component" value="Chromosome"/>
</dbReference>
<feature type="compositionally biased region" description="Polar residues" evidence="1">
    <location>
        <begin position="1"/>
        <end position="10"/>
    </location>
</feature>
<reference key="1">
    <citation type="submission" date="2008-12" db="EMBL/GenBank/DDBJ databases">
        <title>Complete genome sequence of Rhodobacter capsulatus SB1003.</title>
        <authorList>
            <person name="Strnad H."/>
            <person name="Lapidus A."/>
            <person name="Vlcek C."/>
            <person name="Ulbrich P."/>
            <person name="Paces J."/>
            <person name="Maltsev N."/>
            <person name="Kumar V."/>
            <person name="Kogan Y."/>
            <person name="Milgram A."/>
            <person name="Rebrekov D."/>
            <person name="Mazur M."/>
            <person name="Cox R."/>
            <person name="Kyrpides N."/>
            <person name="Kolar M."/>
            <person name="Sachova J."/>
            <person name="Ridl J."/>
            <person name="Ivanova N."/>
            <person name="Kapatral V."/>
            <person name="Los T."/>
            <person name="Lykidis A."/>
            <person name="Mikhailova N."/>
            <person name="Reznik G."/>
            <person name="Vasieva O."/>
            <person name="Fonstein M."/>
            <person name="Paces V."/>
            <person name="Haselkorn R."/>
        </authorList>
    </citation>
    <scope>NUCLEOTIDE SEQUENCE</scope>
    <source>
        <strain>SB1003</strain>
    </source>
</reference>
<protein>
    <submittedName>
        <fullName evidence="2">Uncharacterized protein</fullName>
    </submittedName>
</protein>